<evidence type="ECO:0000313" key="1">
    <source>
        <dbReference type="EMBL" id="GCB95237.1"/>
    </source>
</evidence>
<organism evidence="1 2">
    <name type="scientific">Streptomyces noursei</name>
    <name type="common">Streptomyces albulus</name>
    <dbReference type="NCBI Taxonomy" id="1971"/>
    <lineage>
        <taxon>Bacteria</taxon>
        <taxon>Bacillati</taxon>
        <taxon>Actinomycetota</taxon>
        <taxon>Actinomycetes</taxon>
        <taxon>Kitasatosporales</taxon>
        <taxon>Streptomycetaceae</taxon>
        <taxon>Streptomyces</taxon>
    </lineage>
</organism>
<gene>
    <name evidence="1" type="ORF">SALB_08040</name>
</gene>
<dbReference type="PROSITE" id="PS51257">
    <property type="entry name" value="PROKAR_LIPOPROTEIN"/>
    <property type="match status" value="1"/>
</dbReference>
<sequence length="166" mass="16657">MTQGGRLLRPLLPVLLLGLTSCGTGPAIDASKPMGAGEPATGIVAGPAVYFVKDGTLHPAERSAAGITSPTEAVRALLIGPSPEDHRQGLTSALPPLTGTLETALAKVTATPNASGRLRVTLPYDPTALTPLALGQLTCTASATALVELTGTGHTTPATHCSDYAA</sequence>
<name>A0A059WI42_STRNR</name>
<comment type="caution">
    <text evidence="1">The sequence shown here is derived from an EMBL/GenBank/DDBJ whole genome shotgun (WGS) entry which is preliminary data.</text>
</comment>
<dbReference type="EMBL" id="BHXC01000007">
    <property type="protein sequence ID" value="GCB95237.1"/>
    <property type="molecule type" value="Genomic_DNA"/>
</dbReference>
<evidence type="ECO:0000313" key="2">
    <source>
        <dbReference type="Proteomes" id="UP000288351"/>
    </source>
</evidence>
<dbReference type="STRING" id="68570.DC74_7079"/>
<dbReference type="Proteomes" id="UP000288351">
    <property type="component" value="Unassembled WGS sequence"/>
</dbReference>
<dbReference type="RefSeq" id="WP_016578722.1">
    <property type="nucleotide sequence ID" value="NZ_BHXC01000007.1"/>
</dbReference>
<proteinExistence type="predicted"/>
<reference evidence="1 2" key="1">
    <citation type="journal article" date="2019" name="Microbiol. Resour. Announc.">
        <title>Draft Genome Sequence of the Most Traditional epsilon-Poly-l-Lysine Producer, Streptomyces albulus NBRC14147.</title>
        <authorList>
            <person name="Yamanaka K."/>
            <person name="Hamano Y."/>
        </authorList>
    </citation>
    <scope>NUCLEOTIDE SEQUENCE [LARGE SCALE GENOMIC DNA]</scope>
    <source>
        <strain evidence="1 2">NBRC 14147</strain>
    </source>
</reference>
<dbReference type="AlphaFoldDB" id="A0A059WI42"/>
<accession>A0A059WI42</accession>
<protein>
    <submittedName>
        <fullName evidence="1">Uncharacterized protein</fullName>
    </submittedName>
</protein>